<evidence type="ECO:0000313" key="4">
    <source>
        <dbReference type="EMBL" id="ACI65159.1"/>
    </source>
</evidence>
<dbReference type="eggNOG" id="KOG1403">
    <property type="taxonomic scope" value="Eukaryota"/>
</dbReference>
<accession>B5Y3N6</accession>
<dbReference type="Proteomes" id="UP000000759">
    <property type="component" value="Chromosome 11"/>
</dbReference>
<name>B5Y3N6_PHATC</name>
<feature type="non-terminal residue" evidence="4">
    <location>
        <position position="1"/>
    </location>
</feature>
<dbReference type="OrthoDB" id="425114at2759"/>
<dbReference type="Gene3D" id="3.90.1150.10">
    <property type="entry name" value="Aspartate Aminotransferase, domain 1"/>
    <property type="match status" value="1"/>
</dbReference>
<dbReference type="InterPro" id="IPR005814">
    <property type="entry name" value="Aminotrans_3"/>
</dbReference>
<gene>
    <name evidence="4" type="ORF">PHATR_52110</name>
</gene>
<protein>
    <submittedName>
        <fullName evidence="4">Uncharacterized protein</fullName>
    </submittedName>
</protein>
<dbReference type="GO" id="GO:0008483">
    <property type="term" value="F:transaminase activity"/>
    <property type="evidence" value="ECO:0007669"/>
    <property type="project" value="InterPro"/>
</dbReference>
<dbReference type="Gene3D" id="3.40.640.10">
    <property type="entry name" value="Type I PLP-dependent aspartate aminotransferase-like (Major domain)"/>
    <property type="match status" value="1"/>
</dbReference>
<dbReference type="InterPro" id="IPR015424">
    <property type="entry name" value="PyrdxlP-dep_Trfase"/>
</dbReference>
<dbReference type="GO" id="GO:0005739">
    <property type="term" value="C:mitochondrion"/>
    <property type="evidence" value="ECO:0007669"/>
    <property type="project" value="TreeGrafter"/>
</dbReference>
<organism evidence="4 5">
    <name type="scientific">Phaeodactylum tricornutum (strain CCAP 1055/1)</name>
    <dbReference type="NCBI Taxonomy" id="556484"/>
    <lineage>
        <taxon>Eukaryota</taxon>
        <taxon>Sar</taxon>
        <taxon>Stramenopiles</taxon>
        <taxon>Ochrophyta</taxon>
        <taxon>Bacillariophyta</taxon>
        <taxon>Bacillariophyceae</taxon>
        <taxon>Bacillariophycidae</taxon>
        <taxon>Naviculales</taxon>
        <taxon>Phaeodactylaceae</taxon>
        <taxon>Phaeodactylum</taxon>
    </lineage>
</organism>
<dbReference type="GO" id="GO:0030170">
    <property type="term" value="F:pyridoxal phosphate binding"/>
    <property type="evidence" value="ECO:0007669"/>
    <property type="project" value="InterPro"/>
</dbReference>
<dbReference type="PANTHER" id="PTHR45688:SF13">
    <property type="entry name" value="ALANINE--GLYOXYLATE AMINOTRANSFERASE 2-LIKE"/>
    <property type="match status" value="1"/>
</dbReference>
<keyword evidence="2 3" id="KW-0663">Pyridoxal phosphate</keyword>
<dbReference type="HOGENOM" id="CLU_016922_8_0_1"/>
<dbReference type="InterPro" id="IPR015422">
    <property type="entry name" value="PyrdxlP-dep_Trfase_small"/>
</dbReference>
<dbReference type="KEGG" id="pti:PHATR_52110"/>
<reference evidence="4 5" key="1">
    <citation type="journal article" date="2008" name="Nature">
        <title>The Phaeodactylum genome reveals the evolutionary history of diatom genomes.</title>
        <authorList>
            <person name="Bowler C."/>
            <person name="Allen A.E."/>
            <person name="Badger J.H."/>
            <person name="Grimwood J."/>
            <person name="Jabbari K."/>
            <person name="Kuo A."/>
            <person name="Maheswari U."/>
            <person name="Martens C."/>
            <person name="Maumus F."/>
            <person name="Otillar R.P."/>
            <person name="Rayko E."/>
            <person name="Salamov A."/>
            <person name="Vandepoele K."/>
            <person name="Beszteri B."/>
            <person name="Gruber A."/>
            <person name="Heijde M."/>
            <person name="Katinka M."/>
            <person name="Mock T."/>
            <person name="Valentin K."/>
            <person name="Verret F."/>
            <person name="Berges J.A."/>
            <person name="Brownlee C."/>
            <person name="Cadoret J.P."/>
            <person name="Chiovitti A."/>
            <person name="Choi C.J."/>
            <person name="Coesel S."/>
            <person name="De Martino A."/>
            <person name="Detter J.C."/>
            <person name="Durkin C."/>
            <person name="Falciatore A."/>
            <person name="Fournet J."/>
            <person name="Haruta M."/>
            <person name="Huysman M.J."/>
            <person name="Jenkins B.D."/>
            <person name="Jiroutova K."/>
            <person name="Jorgensen R.E."/>
            <person name="Joubert Y."/>
            <person name="Kaplan A."/>
            <person name="Kroger N."/>
            <person name="Kroth P.G."/>
            <person name="La Roche J."/>
            <person name="Lindquist E."/>
            <person name="Lommer M."/>
            <person name="Martin-Jezequel V."/>
            <person name="Lopez P.J."/>
            <person name="Lucas S."/>
            <person name="Mangogna M."/>
            <person name="McGinnis K."/>
            <person name="Medlin L.K."/>
            <person name="Montsant A."/>
            <person name="Oudot-Le Secq M.P."/>
            <person name="Napoli C."/>
            <person name="Obornik M."/>
            <person name="Parker M.S."/>
            <person name="Petit J.L."/>
            <person name="Porcel B.M."/>
            <person name="Poulsen N."/>
            <person name="Robison M."/>
            <person name="Rychlewski L."/>
            <person name="Rynearson T.A."/>
            <person name="Schmutz J."/>
            <person name="Shapiro H."/>
            <person name="Siaut M."/>
            <person name="Stanley M."/>
            <person name="Sussman M.R."/>
            <person name="Taylor A.R."/>
            <person name="Vardi A."/>
            <person name="von Dassow P."/>
            <person name="Vyverman W."/>
            <person name="Willis A."/>
            <person name="Wyrwicz L.S."/>
            <person name="Rokhsar D.S."/>
            <person name="Weissenbach J."/>
            <person name="Armbrust E.V."/>
            <person name="Green B.R."/>
            <person name="Van de Peer Y."/>
            <person name="Grigoriev I.V."/>
        </authorList>
    </citation>
    <scope>NUCLEOTIDE SEQUENCE [LARGE SCALE GENOMIC DNA]</scope>
    <source>
        <strain evidence="4 5">CCAP 1055/1</strain>
    </source>
</reference>
<evidence type="ECO:0000256" key="2">
    <source>
        <dbReference type="ARBA" id="ARBA00022898"/>
    </source>
</evidence>
<dbReference type="CDD" id="cd00610">
    <property type="entry name" value="OAT_like"/>
    <property type="match status" value="1"/>
</dbReference>
<evidence type="ECO:0000313" key="5">
    <source>
        <dbReference type="Proteomes" id="UP000000759"/>
    </source>
</evidence>
<dbReference type="PaxDb" id="2850-Phatr52110"/>
<dbReference type="SUPFAM" id="SSF53383">
    <property type="entry name" value="PLP-dependent transferases"/>
    <property type="match status" value="1"/>
</dbReference>
<dbReference type="InterPro" id="IPR015421">
    <property type="entry name" value="PyrdxlP-dep_Trfase_major"/>
</dbReference>
<dbReference type="PANTHER" id="PTHR45688">
    <property type="match status" value="1"/>
</dbReference>
<sequence>GKGARLTDSNGVSYLDTRNNVAHVGHCHPTVVQAVQTQVAKLNTNSRYLHPIMTVLASRLAELLPDPLEVVFFCNSGSEANDLALRLAKAYSYGHSNNTIVVGGAYHGHTLGTLEISPYKYEHGTEFALQDSPVNQIPCPDTYRGRHRNPATAADDYAEYVQEACQYFKRKNESVRAFIIEGGMSVAGVILPPTGYLSACVKAVREAGGIYIADEVQTGFGRLGTSLWAFQHQQHDNHGLETVIPDIVTVGKPFGNGMPLAALITSRKVADAFDACGVEYFNTFGGNPVCAAAGMAVLDVMDSEQLQAHALNVGFYLREGLVKLRERIHLIGDIRGSGLFIGVELVLDQATLEPATLQTSFVCSVLKTKYHILTSIDGPHNNVLVIKPPLCFSEQDADFLLESLAQAATVDLASGSDSNALRKQTPT</sequence>
<reference evidence="5" key="2">
    <citation type="submission" date="2008-08" db="EMBL/GenBank/DDBJ databases">
        <authorList>
            <consortium name="Diatom Consortium"/>
            <person name="Grigoriev I."/>
            <person name="Grimwood J."/>
            <person name="Kuo A."/>
            <person name="Otillar R.P."/>
            <person name="Salamov A."/>
            <person name="Detter J.C."/>
            <person name="Lindquist E."/>
            <person name="Shapiro H."/>
            <person name="Lucas S."/>
            <person name="Glavina del Rio T."/>
            <person name="Pitluck S."/>
            <person name="Rokhsar D."/>
            <person name="Bowler C."/>
        </authorList>
    </citation>
    <scope>GENOME REANNOTATION</scope>
    <source>
        <strain evidence="5">CCAP 1055/1</strain>
    </source>
</reference>
<dbReference type="Pfam" id="PF00202">
    <property type="entry name" value="Aminotran_3"/>
    <property type="match status" value="1"/>
</dbReference>
<dbReference type="PIRSF" id="PIRSF000521">
    <property type="entry name" value="Transaminase_4ab_Lys_Orn"/>
    <property type="match status" value="1"/>
</dbReference>
<evidence type="ECO:0000256" key="3">
    <source>
        <dbReference type="RuleBase" id="RU003560"/>
    </source>
</evidence>
<keyword evidence="5" id="KW-1185">Reference proteome</keyword>
<dbReference type="RefSeq" id="XP_002185689.1">
    <property type="nucleotide sequence ID" value="XM_002185653.1"/>
</dbReference>
<evidence type="ECO:0000256" key="1">
    <source>
        <dbReference type="ARBA" id="ARBA00008954"/>
    </source>
</evidence>
<dbReference type="EMBL" id="CP001141">
    <property type="protein sequence ID" value="ACI65159.1"/>
    <property type="molecule type" value="Genomic_DNA"/>
</dbReference>
<dbReference type="GeneID" id="7204641"/>
<dbReference type="STRING" id="556484.B5Y3N6"/>
<dbReference type="AlphaFoldDB" id="B5Y3N6"/>
<comment type="similarity">
    <text evidence="1 3">Belongs to the class-III pyridoxal-phosphate-dependent aminotransferase family.</text>
</comment>
<dbReference type="InParanoid" id="B5Y3N6"/>
<proteinExistence type="inferred from homology"/>